<protein>
    <submittedName>
        <fullName evidence="1">Uncharacterized protein</fullName>
    </submittedName>
</protein>
<dbReference type="EMBL" id="CAJNOQ010007522">
    <property type="protein sequence ID" value="CAF1171212.1"/>
    <property type="molecule type" value="Genomic_DNA"/>
</dbReference>
<comment type="caution">
    <text evidence="1">The sequence shown here is derived from an EMBL/GenBank/DDBJ whole genome shotgun (WGS) entry which is preliminary data.</text>
</comment>
<gene>
    <name evidence="1" type="ORF">GPM918_LOCUS22195</name>
    <name evidence="2" type="ORF">OVA965_LOCUS23701</name>
    <name evidence="3" type="ORF">SRO942_LOCUS22191</name>
    <name evidence="4" type="ORF">TMI583_LOCUS24417</name>
</gene>
<dbReference type="Proteomes" id="UP000681722">
    <property type="component" value="Unassembled WGS sequence"/>
</dbReference>
<sequence>FLENLEESQIFDSTYHSRGQKTESEVIPVAADVTWMNCVLMDAMLAERRYEINQEEEEECRDAALSFGDNDRESGCDEEFDLRCDSKQKSCST</sequence>
<dbReference type="EMBL" id="CAJOBC010007521">
    <property type="protein sequence ID" value="CAF3935044.1"/>
    <property type="molecule type" value="Genomic_DNA"/>
</dbReference>
<keyword evidence="5" id="KW-1185">Reference proteome</keyword>
<evidence type="ECO:0000313" key="1">
    <source>
        <dbReference type="EMBL" id="CAF1171212.1"/>
    </source>
</evidence>
<evidence type="ECO:0000313" key="2">
    <source>
        <dbReference type="EMBL" id="CAF1195017.1"/>
    </source>
</evidence>
<evidence type="ECO:0000313" key="5">
    <source>
        <dbReference type="Proteomes" id="UP000663829"/>
    </source>
</evidence>
<dbReference type="EMBL" id="CAJNOK010013948">
    <property type="protein sequence ID" value="CAF1195017.1"/>
    <property type="molecule type" value="Genomic_DNA"/>
</dbReference>
<dbReference type="Proteomes" id="UP000682733">
    <property type="component" value="Unassembled WGS sequence"/>
</dbReference>
<accession>A0A814UEL9</accession>
<dbReference type="Proteomes" id="UP000677228">
    <property type="component" value="Unassembled WGS sequence"/>
</dbReference>
<name>A0A814UEL9_9BILA</name>
<dbReference type="AlphaFoldDB" id="A0A814UEL9"/>
<proteinExistence type="predicted"/>
<feature type="non-terminal residue" evidence="1">
    <location>
        <position position="1"/>
    </location>
</feature>
<evidence type="ECO:0000313" key="4">
    <source>
        <dbReference type="EMBL" id="CAF4005200.1"/>
    </source>
</evidence>
<reference evidence="1" key="1">
    <citation type="submission" date="2021-02" db="EMBL/GenBank/DDBJ databases">
        <authorList>
            <person name="Nowell W R."/>
        </authorList>
    </citation>
    <scope>NUCLEOTIDE SEQUENCE</scope>
</reference>
<dbReference type="Proteomes" id="UP000663829">
    <property type="component" value="Unassembled WGS sequence"/>
</dbReference>
<organism evidence="1 5">
    <name type="scientific">Didymodactylos carnosus</name>
    <dbReference type="NCBI Taxonomy" id="1234261"/>
    <lineage>
        <taxon>Eukaryota</taxon>
        <taxon>Metazoa</taxon>
        <taxon>Spiralia</taxon>
        <taxon>Gnathifera</taxon>
        <taxon>Rotifera</taxon>
        <taxon>Eurotatoria</taxon>
        <taxon>Bdelloidea</taxon>
        <taxon>Philodinida</taxon>
        <taxon>Philodinidae</taxon>
        <taxon>Didymodactylos</taxon>
    </lineage>
</organism>
<dbReference type="EMBL" id="CAJOBA010035475">
    <property type="protein sequence ID" value="CAF4005200.1"/>
    <property type="molecule type" value="Genomic_DNA"/>
</dbReference>
<evidence type="ECO:0000313" key="3">
    <source>
        <dbReference type="EMBL" id="CAF3935044.1"/>
    </source>
</evidence>